<protein>
    <submittedName>
        <fullName evidence="1">Uncharacterized protein</fullName>
    </submittedName>
</protein>
<keyword evidence="2" id="KW-1185">Reference proteome</keyword>
<dbReference type="SUPFAM" id="SSF56399">
    <property type="entry name" value="ADP-ribosylation"/>
    <property type="match status" value="1"/>
</dbReference>
<evidence type="ECO:0000313" key="1">
    <source>
        <dbReference type="EMBL" id="ODM97781.1"/>
    </source>
</evidence>
<organism evidence="1 2">
    <name type="scientific">Orchesella cincta</name>
    <name type="common">Springtail</name>
    <name type="synonym">Podura cincta</name>
    <dbReference type="NCBI Taxonomy" id="48709"/>
    <lineage>
        <taxon>Eukaryota</taxon>
        <taxon>Metazoa</taxon>
        <taxon>Ecdysozoa</taxon>
        <taxon>Arthropoda</taxon>
        <taxon>Hexapoda</taxon>
        <taxon>Collembola</taxon>
        <taxon>Entomobryomorpha</taxon>
        <taxon>Entomobryoidea</taxon>
        <taxon>Orchesellidae</taxon>
        <taxon>Orchesellinae</taxon>
        <taxon>Orchesella</taxon>
    </lineage>
</organism>
<proteinExistence type="predicted"/>
<sequence length="268" mass="31129">MKYFRTPIYEPSLRAMCLPLSEIRKQLEMDRKSNEEFNCAWNMAQKLYKTKSSIISATFTGPEEYCIALICFTLDDPFNEDFKNQCQQLGICSFYLLIGAEMRLRSVNEIDESGTQLLRNPITNDLDHIIEENGDVSSSDEIPQKRVDPRLKRPTHRVYRGLEFGVDETEFKPRSLVAFSQLIPATLDGQRLTRMLSEKRKRVTLIEIDQISWSSRYIGPLSVFPIEKEVIIWPWIKFYVEERKMIGNNIEKIVLKPTSQSFLGNSAI</sequence>
<comment type="caution">
    <text evidence="1">The sequence shown here is derived from an EMBL/GenBank/DDBJ whole genome shotgun (WGS) entry which is preliminary data.</text>
</comment>
<dbReference type="Proteomes" id="UP000094527">
    <property type="component" value="Unassembled WGS sequence"/>
</dbReference>
<reference evidence="1 2" key="1">
    <citation type="journal article" date="2016" name="Genome Biol. Evol.">
        <title>Gene Family Evolution Reflects Adaptation to Soil Environmental Stressors in the Genome of the Collembolan Orchesella cincta.</title>
        <authorList>
            <person name="Faddeeva-Vakhrusheva A."/>
            <person name="Derks M.F."/>
            <person name="Anvar S.Y."/>
            <person name="Agamennone V."/>
            <person name="Suring W."/>
            <person name="Smit S."/>
            <person name="van Straalen N.M."/>
            <person name="Roelofs D."/>
        </authorList>
    </citation>
    <scope>NUCLEOTIDE SEQUENCE [LARGE SCALE GENOMIC DNA]</scope>
    <source>
        <tissue evidence="1">Mixed pool</tissue>
    </source>
</reference>
<dbReference type="EMBL" id="LJIJ01000411">
    <property type="protein sequence ID" value="ODM97781.1"/>
    <property type="molecule type" value="Genomic_DNA"/>
</dbReference>
<name>A0A1D2MXW6_ORCCI</name>
<accession>A0A1D2MXW6</accession>
<dbReference type="Gene3D" id="3.90.176.10">
    <property type="entry name" value="Toxin ADP-ribosyltransferase, Chain A, domain 1"/>
    <property type="match status" value="1"/>
</dbReference>
<evidence type="ECO:0000313" key="2">
    <source>
        <dbReference type="Proteomes" id="UP000094527"/>
    </source>
</evidence>
<gene>
    <name evidence="1" type="ORF">Ocin01_08898</name>
</gene>
<dbReference type="AlphaFoldDB" id="A0A1D2MXW6"/>